<feature type="signal peptide" evidence="2">
    <location>
        <begin position="1"/>
        <end position="15"/>
    </location>
</feature>
<gene>
    <name evidence="3" type="ORF">KHLLAP_LOCUS5035</name>
</gene>
<sequence length="499" mass="54719">MRSFAALFLPVLAAANPIGIVTGGDGPSPDQIQIVSVSASGNGCPQGTVTTDMSDDRTIVTFGFDAFQTYIGPGTTVADKSKNCQLHLSLSYPGGFQYSVVESTYHGYAQLETGVTGTFYSTYYFSQDAAATTTTETSIEGGSEWEGGDVYTKQDQVPTASVIWSPCGASGILNVNNRIALTSNDTTASGQISDDDATVAFTQQTHLSWQACQPITTVAFQGPLRMMGSILRIIIDTPDPFTLKEGSSVQPQAADQHEINEQAESAEQPKLSGMMMMGRDTYLSGLVLCKPLMPLSYFIQQIKLHDSPATSRNIYINVGYRQPNHTRKLKFTVVVYLEIREQLVKYGGPECEGSYTCHWGICMGFFHINLESSAGNQHRKSCAKEASKGYRKGRKIEEFCSQDTHRPRYRLQMTVDDSLSRVVREFSLLNRAVIGNDTLARTYWYNSEAGDPVWSAASAEHLGKWFPDGTKKIADVSYAERSGELPTMKWVDGAHVYNG</sequence>
<evidence type="ECO:0000313" key="4">
    <source>
        <dbReference type="Proteomes" id="UP001295740"/>
    </source>
</evidence>
<dbReference type="InterPro" id="IPR025649">
    <property type="entry name" value="DUF4360"/>
</dbReference>
<comment type="caution">
    <text evidence="3">The sequence shown here is derived from an EMBL/GenBank/DDBJ whole genome shotgun (WGS) entry which is preliminary data.</text>
</comment>
<dbReference type="PANTHER" id="PTHR38847:SF1">
    <property type="entry name" value="PSEUDOURIDINE SYNTHASE RSUA_RLUA-LIKE DOMAIN-CONTAINING PROTEIN"/>
    <property type="match status" value="1"/>
</dbReference>
<keyword evidence="4" id="KW-1185">Reference proteome</keyword>
<feature type="region of interest" description="Disordered" evidence="1">
    <location>
        <begin position="244"/>
        <end position="267"/>
    </location>
</feature>
<reference evidence="3" key="1">
    <citation type="submission" date="2023-10" db="EMBL/GenBank/DDBJ databases">
        <authorList>
            <person name="Hackl T."/>
        </authorList>
    </citation>
    <scope>NUCLEOTIDE SEQUENCE</scope>
</reference>
<dbReference type="PANTHER" id="PTHR38847">
    <property type="match status" value="1"/>
</dbReference>
<evidence type="ECO:0000256" key="2">
    <source>
        <dbReference type="SAM" id="SignalP"/>
    </source>
</evidence>
<organism evidence="3 4">
    <name type="scientific">Anthostomella pinea</name>
    <dbReference type="NCBI Taxonomy" id="933095"/>
    <lineage>
        <taxon>Eukaryota</taxon>
        <taxon>Fungi</taxon>
        <taxon>Dikarya</taxon>
        <taxon>Ascomycota</taxon>
        <taxon>Pezizomycotina</taxon>
        <taxon>Sordariomycetes</taxon>
        <taxon>Xylariomycetidae</taxon>
        <taxon>Xylariales</taxon>
        <taxon>Xylariaceae</taxon>
        <taxon>Anthostomella</taxon>
    </lineage>
</organism>
<evidence type="ECO:0000313" key="3">
    <source>
        <dbReference type="EMBL" id="CAJ2504567.1"/>
    </source>
</evidence>
<dbReference type="AlphaFoldDB" id="A0AAI8VBE4"/>
<dbReference type="Pfam" id="PF14273">
    <property type="entry name" value="DUF4360"/>
    <property type="match status" value="1"/>
</dbReference>
<keyword evidence="2" id="KW-0732">Signal</keyword>
<feature type="chain" id="PRO_5042474867" evidence="2">
    <location>
        <begin position="16"/>
        <end position="499"/>
    </location>
</feature>
<name>A0AAI8VBE4_9PEZI</name>
<dbReference type="Proteomes" id="UP001295740">
    <property type="component" value="Unassembled WGS sequence"/>
</dbReference>
<proteinExistence type="predicted"/>
<evidence type="ECO:0000256" key="1">
    <source>
        <dbReference type="SAM" id="MobiDB-lite"/>
    </source>
</evidence>
<dbReference type="EMBL" id="CAUWAG010000006">
    <property type="protein sequence ID" value="CAJ2504567.1"/>
    <property type="molecule type" value="Genomic_DNA"/>
</dbReference>
<protein>
    <submittedName>
        <fullName evidence="3">Uu.00g119610.m01.CDS01</fullName>
    </submittedName>
</protein>
<accession>A0AAI8VBE4</accession>